<evidence type="ECO:0008006" key="3">
    <source>
        <dbReference type="Google" id="ProtNLM"/>
    </source>
</evidence>
<evidence type="ECO:0000313" key="2">
    <source>
        <dbReference type="Proteomes" id="UP001064933"/>
    </source>
</evidence>
<reference evidence="1" key="1">
    <citation type="submission" date="2022-10" db="EMBL/GenBank/DDBJ databases">
        <title>Characterization and whole genome sequencing of a new Roseateles species, isolated from fresh water.</title>
        <authorList>
            <person name="Guliayeva D.Y."/>
            <person name="Akhremchuk A.E."/>
            <person name="Sikolenko M.A."/>
            <person name="Valentovich L.N."/>
            <person name="Sidarenka A.V."/>
        </authorList>
    </citation>
    <scope>NUCLEOTIDE SEQUENCE</scope>
    <source>
        <strain evidence="1">BIM B-1768</strain>
    </source>
</reference>
<gene>
    <name evidence="1" type="ORF">N4261_02275</name>
</gene>
<dbReference type="RefSeq" id="WP_261758618.1">
    <property type="nucleotide sequence ID" value="NZ_CP104562.2"/>
</dbReference>
<protein>
    <recommendedName>
        <fullName evidence="3">Toxin co-regulated pilus biosynthesis protein Q C-terminal domain-containing protein</fullName>
    </recommendedName>
</protein>
<dbReference type="Proteomes" id="UP001064933">
    <property type="component" value="Chromosome"/>
</dbReference>
<keyword evidence="2" id="KW-1185">Reference proteome</keyword>
<name>A0ABY6B0S8_9BURK</name>
<evidence type="ECO:0000313" key="1">
    <source>
        <dbReference type="EMBL" id="UXH78787.1"/>
    </source>
</evidence>
<proteinExistence type="predicted"/>
<sequence length="129" mass="14200">MRLLAGVLIAVLLGGSNSAWAGFRCGEGLIDMLLLPSTGQSNLRLHLTSAVKPMDLWRYHIDQSLPPMVSIWESDSPTRWNKKVDALQLAFAMQLPVRVTSNDYNCMGPQDEFEIRICSAGKDCSPPAP</sequence>
<organism evidence="1 2">
    <name type="scientific">Roseateles amylovorans</name>
    <dbReference type="NCBI Taxonomy" id="2978473"/>
    <lineage>
        <taxon>Bacteria</taxon>
        <taxon>Pseudomonadati</taxon>
        <taxon>Pseudomonadota</taxon>
        <taxon>Betaproteobacteria</taxon>
        <taxon>Burkholderiales</taxon>
        <taxon>Sphaerotilaceae</taxon>
        <taxon>Roseateles</taxon>
    </lineage>
</organism>
<dbReference type="EMBL" id="CP104562">
    <property type="protein sequence ID" value="UXH78787.1"/>
    <property type="molecule type" value="Genomic_DNA"/>
</dbReference>
<accession>A0ABY6B0S8</accession>